<dbReference type="Gene3D" id="1.10.10.2830">
    <property type="match status" value="1"/>
</dbReference>
<dbReference type="PANTHER" id="PTHR33375:SF7">
    <property type="entry name" value="CHROMOSOME 2-PARTITIONING PROTEIN PARB-RELATED"/>
    <property type="match status" value="1"/>
</dbReference>
<dbReference type="CDD" id="cd16406">
    <property type="entry name" value="ParB_N_like"/>
    <property type="match status" value="1"/>
</dbReference>
<feature type="region of interest" description="Disordered" evidence="1">
    <location>
        <begin position="635"/>
        <end position="658"/>
    </location>
</feature>
<evidence type="ECO:0000256" key="1">
    <source>
        <dbReference type="SAM" id="MobiDB-lite"/>
    </source>
</evidence>
<dbReference type="GO" id="GO:0007059">
    <property type="term" value="P:chromosome segregation"/>
    <property type="evidence" value="ECO:0007669"/>
    <property type="project" value="TreeGrafter"/>
</dbReference>
<dbReference type="InterPro" id="IPR050336">
    <property type="entry name" value="Chromosome_partition/occlusion"/>
</dbReference>
<name>A0A7U4K3E6_YEREN</name>
<gene>
    <name evidence="3" type="ORF">LC20_06098</name>
</gene>
<dbReference type="AlphaFoldDB" id="A0A7U4K3E6"/>
<dbReference type="InterPro" id="IPR041468">
    <property type="entry name" value="HTH_ParB/Spo0J"/>
</dbReference>
<dbReference type="PANTHER" id="PTHR33375">
    <property type="entry name" value="CHROMOSOME-PARTITIONING PROTEIN PARB-RELATED"/>
    <property type="match status" value="1"/>
</dbReference>
<organism evidence="3 4">
    <name type="scientific">Yersinia enterocolitica LC20</name>
    <dbReference type="NCBI Taxonomy" id="1443113"/>
    <lineage>
        <taxon>Bacteria</taxon>
        <taxon>Pseudomonadati</taxon>
        <taxon>Pseudomonadota</taxon>
        <taxon>Gammaproteobacteria</taxon>
        <taxon>Enterobacterales</taxon>
        <taxon>Yersiniaceae</taxon>
        <taxon>Yersinia</taxon>
    </lineage>
</organism>
<reference evidence="3 4" key="1">
    <citation type="submission" date="2017-11" db="EMBL/GenBank/DDBJ databases">
        <title>The complete genome sequence and comparative genome analysis of Yersinia enterocolitica strain LC20.</title>
        <authorList>
            <person name="Shi G."/>
            <person name="Su M."/>
            <person name="Liang J."/>
            <person name="Gu W."/>
            <person name="Xiao Y."/>
            <person name="Zhang Z."/>
            <person name="Qiu H."/>
            <person name="Duan R."/>
            <person name="Zhang Z."/>
            <person name="Li Y."/>
            <person name="Zhang X."/>
            <person name="Ling Y."/>
            <person name="Song L."/>
            <person name="Chen M."/>
            <person name="Zhao Y."/>
            <person name="Wu J."/>
            <person name="Jing H."/>
            <person name="Xiao J."/>
            <person name="Wang X."/>
        </authorList>
    </citation>
    <scope>NUCLEOTIDE SEQUENCE [LARGE SCALE GENOMIC DNA]</scope>
    <source>
        <strain evidence="3 4">LC20</strain>
        <plasmid evidence="4">Plasmid1_80k</plasmid>
    </source>
</reference>
<accession>A0A7U4K3E6</accession>
<dbReference type="GO" id="GO:0005694">
    <property type="term" value="C:chromosome"/>
    <property type="evidence" value="ECO:0007669"/>
    <property type="project" value="TreeGrafter"/>
</dbReference>
<feature type="compositionally biased region" description="Polar residues" evidence="1">
    <location>
        <begin position="649"/>
        <end position="658"/>
    </location>
</feature>
<dbReference type="Gene3D" id="3.90.1530.30">
    <property type="match status" value="1"/>
</dbReference>
<dbReference type="SUPFAM" id="SSF109709">
    <property type="entry name" value="KorB DNA-binding domain-like"/>
    <property type="match status" value="1"/>
</dbReference>
<geneLocation type="plasmid" evidence="4">
    <name>Plasmid1_80k</name>
</geneLocation>
<feature type="domain" description="ParB/Spo0J HTH" evidence="2">
    <location>
        <begin position="139"/>
        <end position="225"/>
    </location>
</feature>
<keyword evidence="3" id="KW-0614">Plasmid</keyword>
<proteinExistence type="predicted"/>
<dbReference type="KEGG" id="yel:LC20_06098"/>
<evidence type="ECO:0000313" key="4">
    <source>
        <dbReference type="Proteomes" id="UP000230961"/>
    </source>
</evidence>
<dbReference type="SUPFAM" id="SSF110849">
    <property type="entry name" value="ParB/Sulfiredoxin"/>
    <property type="match status" value="1"/>
</dbReference>
<dbReference type="Pfam" id="PF17762">
    <property type="entry name" value="HTH_ParB"/>
    <property type="match status" value="1"/>
</dbReference>
<sequence length="658" mass="72485">MSVTESKAKPAKKATRKKATPVVSAELVSALESAEVRHASYSRLFIGELNSRLIPHTPEEIQGYADSILAVGLLQNLVVVECEGGRLEVVCGGGRTKAIGLLVEAGKVDPDKDWILYKAVPRHLARAASMTENGKRKNMHPAEQIVGFRGMSADGNTPAQIGDLLGYGARHVQRMLKLAGLAPAILDALARDELTTEHCHVLALEDSHERQLQVLEMATERSYNSKPQLSDIRSLITASEVRIADSRKFAFVGASAFADGQIRRDLFSEDNDGYVDRVLLETHVTNKLEMIAHALQDCEGWAWCLHRESAVSHWGVDTQQYVFLPEPTPLFTDEERARTETLMAALEQTETHDDEYDIQQQIEDLDAAVVIRSWTPEQKAQAGVVVSFERGEVCIQRGVMVRQHDDAQTEAETTVTTYEQPPEPADEISLPLLTKMSAERTLAVQAALMQQREKAVSLLTWTLCLNVFSSCAYSKPAKISLTCEHYSLTANAPEGKSGPAYTALMQEKDRLSALLPEGWARDFTTFFTLNGETLLSLLGFCVACSIDGTQTREYGRTSKSPLDKLEMALGFDLRDWWQPGSDNFFSHMKKPQIVAALNEAGLTGAASDAEKMKKGDAADLAETMMARTRWVPVWMKAPDATERPDPASDTDNPTAHAA</sequence>
<evidence type="ECO:0000313" key="3">
    <source>
        <dbReference type="EMBL" id="AHM76670.1"/>
    </source>
</evidence>
<dbReference type="InterPro" id="IPR036086">
    <property type="entry name" value="ParB/Sulfiredoxin_sf"/>
</dbReference>
<evidence type="ECO:0000259" key="2">
    <source>
        <dbReference type="Pfam" id="PF17762"/>
    </source>
</evidence>
<protein>
    <submittedName>
        <fullName evidence="3">Chromosome partitioning protein ParB</fullName>
    </submittedName>
</protein>
<dbReference type="EMBL" id="CP007449">
    <property type="protein sequence ID" value="AHM76670.1"/>
    <property type="molecule type" value="Genomic_DNA"/>
</dbReference>
<dbReference type="Proteomes" id="UP000230961">
    <property type="component" value="Plasmid p1_80K"/>
</dbReference>